<feature type="region of interest" description="Disordered" evidence="6">
    <location>
        <begin position="1"/>
        <end position="33"/>
    </location>
</feature>
<keyword evidence="2 5" id="KW-0808">Transferase</keyword>
<dbReference type="CDD" id="cd02440">
    <property type="entry name" value="AdoMet_MTases"/>
    <property type="match status" value="1"/>
</dbReference>
<evidence type="ECO:0000256" key="3">
    <source>
        <dbReference type="ARBA" id="ARBA00022691"/>
    </source>
</evidence>
<keyword evidence="1 5" id="KW-0489">Methyltransferase</keyword>
<comment type="caution">
    <text evidence="5">Lacks conserved residue(s) required for the propagation of feature annotation.</text>
</comment>
<dbReference type="PRINTS" id="PR02008">
    <property type="entry name" value="RCMTFAMILY"/>
</dbReference>
<evidence type="ECO:0000313" key="9">
    <source>
        <dbReference type="Proteomes" id="UP000007797"/>
    </source>
</evidence>
<dbReference type="EMBL" id="GL883010">
    <property type="protein sequence ID" value="EGG21777.1"/>
    <property type="molecule type" value="Genomic_DNA"/>
</dbReference>
<evidence type="ECO:0000256" key="6">
    <source>
        <dbReference type="SAM" id="MobiDB-lite"/>
    </source>
</evidence>
<dbReference type="PANTHER" id="PTHR22807">
    <property type="entry name" value="NOP2 YEAST -RELATED NOL1/NOP2/FMU SUN DOMAIN-CONTAINING"/>
    <property type="match status" value="1"/>
</dbReference>
<feature type="active site" description="Nucleophile" evidence="5">
    <location>
        <position position="388"/>
    </location>
</feature>
<dbReference type="InterPro" id="IPR029063">
    <property type="entry name" value="SAM-dependent_MTases_sf"/>
</dbReference>
<dbReference type="GO" id="GO:0003723">
    <property type="term" value="F:RNA binding"/>
    <property type="evidence" value="ECO:0007669"/>
    <property type="project" value="UniProtKB-UniRule"/>
</dbReference>
<gene>
    <name evidence="8" type="ORF">DFA_01663</name>
</gene>
<protein>
    <submittedName>
        <fullName evidence="8">Nucleolar protein</fullName>
    </submittedName>
</protein>
<feature type="region of interest" description="Disordered" evidence="6">
    <location>
        <begin position="414"/>
        <end position="433"/>
    </location>
</feature>
<keyword evidence="3 5" id="KW-0949">S-adenosyl-L-methionine</keyword>
<evidence type="ECO:0000259" key="7">
    <source>
        <dbReference type="PROSITE" id="PS51686"/>
    </source>
</evidence>
<dbReference type="Pfam" id="PF01189">
    <property type="entry name" value="Methyltr_RsmB-F"/>
    <property type="match status" value="2"/>
</dbReference>
<proteinExistence type="inferred from homology"/>
<dbReference type="Proteomes" id="UP000007797">
    <property type="component" value="Unassembled WGS sequence"/>
</dbReference>
<evidence type="ECO:0000256" key="1">
    <source>
        <dbReference type="ARBA" id="ARBA00022603"/>
    </source>
</evidence>
<evidence type="ECO:0000256" key="5">
    <source>
        <dbReference type="PROSITE-ProRule" id="PRU01023"/>
    </source>
</evidence>
<dbReference type="GO" id="GO:0008173">
    <property type="term" value="F:RNA methyltransferase activity"/>
    <property type="evidence" value="ECO:0007669"/>
    <property type="project" value="InterPro"/>
</dbReference>
<feature type="region of interest" description="Disordered" evidence="6">
    <location>
        <begin position="242"/>
        <end position="295"/>
    </location>
</feature>
<reference evidence="9" key="1">
    <citation type="journal article" date="2011" name="Genome Res.">
        <title>Phylogeny-wide analysis of social amoeba genomes highlights ancient origins for complex intercellular communication.</title>
        <authorList>
            <person name="Heidel A.J."/>
            <person name="Lawal H.M."/>
            <person name="Felder M."/>
            <person name="Schilde C."/>
            <person name="Helps N.R."/>
            <person name="Tunggal B."/>
            <person name="Rivero F."/>
            <person name="John U."/>
            <person name="Schleicher M."/>
            <person name="Eichinger L."/>
            <person name="Platzer M."/>
            <person name="Noegel A.A."/>
            <person name="Schaap P."/>
            <person name="Gloeckner G."/>
        </authorList>
    </citation>
    <scope>NUCLEOTIDE SEQUENCE [LARGE SCALE GENOMIC DNA]</scope>
    <source>
        <strain evidence="9">SH3</strain>
    </source>
</reference>
<dbReference type="PRINTS" id="PR02010">
    <property type="entry name" value="RCMT9"/>
</dbReference>
<dbReference type="SUPFAM" id="SSF53335">
    <property type="entry name" value="S-adenosyl-L-methionine-dependent methyltransferases"/>
    <property type="match status" value="1"/>
</dbReference>
<dbReference type="KEGG" id="dfa:DFA_01663"/>
<dbReference type="PANTHER" id="PTHR22807:SF16">
    <property type="entry name" value="SAM-DEPENDENT MTASE RSMB_NOP-TYPE DOMAIN-CONTAINING PROTEIN"/>
    <property type="match status" value="1"/>
</dbReference>
<feature type="compositionally biased region" description="Basic residues" evidence="6">
    <location>
        <begin position="1"/>
        <end position="13"/>
    </location>
</feature>
<organism evidence="8 9">
    <name type="scientific">Cavenderia fasciculata</name>
    <name type="common">Slime mold</name>
    <name type="synonym">Dictyostelium fasciculatum</name>
    <dbReference type="NCBI Taxonomy" id="261658"/>
    <lineage>
        <taxon>Eukaryota</taxon>
        <taxon>Amoebozoa</taxon>
        <taxon>Evosea</taxon>
        <taxon>Eumycetozoa</taxon>
        <taxon>Dictyostelia</taxon>
        <taxon>Acytosteliales</taxon>
        <taxon>Cavenderiaceae</taxon>
        <taxon>Cavenderia</taxon>
    </lineage>
</organism>
<feature type="compositionally biased region" description="Basic and acidic residues" evidence="6">
    <location>
        <begin position="260"/>
        <end position="269"/>
    </location>
</feature>
<accession>F4PU09</accession>
<dbReference type="AlphaFoldDB" id="F4PU09"/>
<dbReference type="InterPro" id="IPR001678">
    <property type="entry name" value="MeTrfase_RsmB-F_NOP2_dom"/>
</dbReference>
<dbReference type="GO" id="GO:0001510">
    <property type="term" value="P:RNA methylation"/>
    <property type="evidence" value="ECO:0007669"/>
    <property type="project" value="InterPro"/>
</dbReference>
<comment type="similarity">
    <text evidence="5">Belongs to the class I-like SAM-binding methyltransferase superfamily. RsmB/NOP family.</text>
</comment>
<dbReference type="InterPro" id="IPR023269">
    <property type="entry name" value="RCMT_subfamily_9"/>
</dbReference>
<feature type="binding site" evidence="5">
    <location>
        <position position="200"/>
    </location>
    <ligand>
        <name>S-adenosyl-L-methionine</name>
        <dbReference type="ChEBI" id="CHEBI:59789"/>
    </ligand>
</feature>
<dbReference type="OrthoDB" id="6093671at2759"/>
<keyword evidence="4 5" id="KW-0694">RNA-binding</keyword>
<evidence type="ECO:0000313" key="8">
    <source>
        <dbReference type="EMBL" id="EGG21777.1"/>
    </source>
</evidence>
<dbReference type="InterPro" id="IPR049560">
    <property type="entry name" value="MeTrfase_RsmB-F_NOP2_cat"/>
</dbReference>
<evidence type="ECO:0000256" key="4">
    <source>
        <dbReference type="ARBA" id="ARBA00022884"/>
    </source>
</evidence>
<dbReference type="Gene3D" id="3.40.50.150">
    <property type="entry name" value="Vaccinia Virus protein VP39"/>
    <property type="match status" value="1"/>
</dbReference>
<dbReference type="RefSeq" id="XP_004359627.1">
    <property type="nucleotide sequence ID" value="XM_004359570.1"/>
</dbReference>
<sequence length="475" mass="54025">MNRNNHHHQKRKKEKEIEEQEQQVNDGDDEIEEESITTEISVVSNKEALSAFLQNKPKEFIDFLVDNNIPQDSYDINLDDLPRFIRLNNRLILEDGHHQDGHHDTKQQTVKQIEQELKTPLKELAWLPNFYQLKSTVGISSSPSYKKGIMYGMDASSGAAILALDPQPGDNVLDICCAPGTKFCMIADLIKGQGSVTGVDISPSRLGSCKTVIKKYKIPKARLFQCDATTFNIKAPSSLDPLPHLSDTNVKKRLKKKQKNDKEQDKENVNGEGEEEEEKELENTTTTTNIEKKRKSKKNTKKIKYDLPDLYFSTDYFMRYSNSLYYDRVIVDAECSLDASIRHLIQYSKIGRNFIPSELTELTNLQKKLLQTGFNLLKEGGVLVYSTCSFCKAENEDVVTWLLENNPNSQLEPCFGDTDRDTESDGDGQSNQNITVVPFSRGYIKHTYRFYPKNGTSGMFIARIVKMKSTTTTTN</sequence>
<dbReference type="GeneID" id="14873323"/>
<feature type="compositionally biased region" description="Acidic residues" evidence="6">
    <location>
        <begin position="17"/>
        <end position="33"/>
    </location>
</feature>
<feature type="binding site" evidence="5">
    <location>
        <position position="332"/>
    </location>
    <ligand>
        <name>S-adenosyl-L-methionine</name>
        <dbReference type="ChEBI" id="CHEBI:59789"/>
    </ligand>
</feature>
<feature type="binding site" evidence="5">
    <location>
        <position position="227"/>
    </location>
    <ligand>
        <name>S-adenosyl-L-methionine</name>
        <dbReference type="ChEBI" id="CHEBI:59789"/>
    </ligand>
</feature>
<dbReference type="PROSITE" id="PS51686">
    <property type="entry name" value="SAM_MT_RSMB_NOP"/>
    <property type="match status" value="1"/>
</dbReference>
<evidence type="ECO:0000256" key="2">
    <source>
        <dbReference type="ARBA" id="ARBA00022679"/>
    </source>
</evidence>
<dbReference type="STRING" id="1054147.F4PU09"/>
<keyword evidence="9" id="KW-1185">Reference proteome</keyword>
<feature type="domain" description="SAM-dependent MTase RsmB/NOP-type" evidence="7">
    <location>
        <begin position="73"/>
        <end position="467"/>
    </location>
</feature>
<dbReference type="OMA" id="KYEKWGW"/>
<name>F4PU09_CACFS</name>
<dbReference type="InterPro" id="IPR023267">
    <property type="entry name" value="RCMT"/>
</dbReference>